<dbReference type="InterPro" id="IPR007396">
    <property type="entry name" value="TR_PAI2-type"/>
</dbReference>
<dbReference type="Gene3D" id="2.30.110.10">
    <property type="entry name" value="Electron Transport, Fmn-binding Protein, Chain A"/>
    <property type="match status" value="1"/>
</dbReference>
<protein>
    <submittedName>
        <fullName evidence="3">Transcriptional regulator</fullName>
    </submittedName>
</protein>
<dbReference type="STRING" id="501024.RTCCBAU85039_6210"/>
<keyword evidence="5" id="KW-1185">Reference proteome</keyword>
<evidence type="ECO:0000256" key="1">
    <source>
        <dbReference type="SAM" id="MobiDB-lite"/>
    </source>
</evidence>
<dbReference type="PANTHER" id="PTHR35802:SF1">
    <property type="entry name" value="PROTEASE SYNTHASE AND SPORULATION PROTEIN PAI 2"/>
    <property type="match status" value="1"/>
</dbReference>
<evidence type="ECO:0000313" key="5">
    <source>
        <dbReference type="Proteomes" id="UP000198939"/>
    </source>
</evidence>
<evidence type="ECO:0000313" key="3">
    <source>
        <dbReference type="EMBL" id="SEP18686.1"/>
    </source>
</evidence>
<dbReference type="EMBL" id="FOCV01000047">
    <property type="protein sequence ID" value="SEP18686.1"/>
    <property type="molecule type" value="Genomic_DNA"/>
</dbReference>
<dbReference type="EMBL" id="FNXB01000059">
    <property type="protein sequence ID" value="SEI19640.1"/>
    <property type="molecule type" value="Genomic_DNA"/>
</dbReference>
<dbReference type="Proteomes" id="UP000183063">
    <property type="component" value="Unassembled WGS sequence"/>
</dbReference>
<name>A0A1H8VTF8_9HYPH</name>
<dbReference type="PANTHER" id="PTHR35802">
    <property type="entry name" value="PROTEASE SYNTHASE AND SPORULATION PROTEIN PAI 2"/>
    <property type="match status" value="1"/>
</dbReference>
<dbReference type="Proteomes" id="UP000198939">
    <property type="component" value="Unassembled WGS sequence"/>
</dbReference>
<reference evidence="3 5" key="2">
    <citation type="submission" date="2016-10" db="EMBL/GenBank/DDBJ databases">
        <authorList>
            <person name="Varghese N."/>
            <person name="Submissions S."/>
        </authorList>
    </citation>
    <scope>NUCLEOTIDE SEQUENCE [LARGE SCALE GENOMIC DNA]</scope>
    <source>
        <strain evidence="3 5">CGMCC 1.7071</strain>
    </source>
</reference>
<dbReference type="SUPFAM" id="SSF50475">
    <property type="entry name" value="FMN-binding split barrel"/>
    <property type="match status" value="1"/>
</dbReference>
<proteinExistence type="predicted"/>
<feature type="region of interest" description="Disordered" evidence="1">
    <location>
        <begin position="52"/>
        <end position="90"/>
    </location>
</feature>
<sequence length="90" mass="10209">MGRLHLRSCRALRPFTRPSRPPPWAVTDAPEVYIKAQLRSIVGIRMRIVSLQGKRKMSQNRPESDRNGVKQGLGDSRSHTDQIVSDMISI</sequence>
<evidence type="ECO:0000313" key="2">
    <source>
        <dbReference type="EMBL" id="SEI19640.1"/>
    </source>
</evidence>
<gene>
    <name evidence="2" type="ORF">RTCCBAU85039_6210</name>
    <name evidence="3" type="ORF">SAMN05216228_10478</name>
</gene>
<dbReference type="InterPro" id="IPR012349">
    <property type="entry name" value="Split_barrel_FMN-bd"/>
</dbReference>
<dbReference type="Pfam" id="PF04299">
    <property type="entry name" value="FMN_bind_2"/>
    <property type="match status" value="1"/>
</dbReference>
<dbReference type="AlphaFoldDB" id="A0A1H8VTF8"/>
<reference evidence="4" key="3">
    <citation type="submission" date="2016-10" db="EMBL/GenBank/DDBJ databases">
        <authorList>
            <person name="Wibberg D."/>
        </authorList>
    </citation>
    <scope>NUCLEOTIDE SEQUENCE [LARGE SCALE GENOMIC DNA]</scope>
</reference>
<evidence type="ECO:0000313" key="4">
    <source>
        <dbReference type="Proteomes" id="UP000183063"/>
    </source>
</evidence>
<accession>A0A1H8VTF8</accession>
<organism evidence="2 4">
    <name type="scientific">Rhizobium tibeticum</name>
    <dbReference type="NCBI Taxonomy" id="501024"/>
    <lineage>
        <taxon>Bacteria</taxon>
        <taxon>Pseudomonadati</taxon>
        <taxon>Pseudomonadota</taxon>
        <taxon>Alphaproteobacteria</taxon>
        <taxon>Hyphomicrobiales</taxon>
        <taxon>Rhizobiaceae</taxon>
        <taxon>Rhizobium/Agrobacterium group</taxon>
        <taxon>Rhizobium</taxon>
    </lineage>
</organism>
<reference evidence="2" key="1">
    <citation type="submission" date="2016-10" db="EMBL/GenBank/DDBJ databases">
        <authorList>
            <person name="de Groot N.N."/>
        </authorList>
    </citation>
    <scope>NUCLEOTIDE SEQUENCE [LARGE SCALE GENOMIC DNA]</scope>
    <source>
        <strain evidence="2">CCBAU85039</strain>
    </source>
</reference>